<keyword evidence="1" id="KW-1133">Transmembrane helix</keyword>
<sequence length="66" mass="7043">MNWQLFSVISSIASTVLAGILITVALVIGFDEIPHIIMAGVGGIVVSFPVAFVLTKKIQTLGMRKE</sequence>
<protein>
    <recommendedName>
        <fullName evidence="4">CTP synthetase</fullName>
    </recommendedName>
</protein>
<name>L2F5U5_9GAMM</name>
<evidence type="ECO:0000313" key="3">
    <source>
        <dbReference type="Proteomes" id="UP000023795"/>
    </source>
</evidence>
<keyword evidence="1" id="KW-0472">Membrane</keyword>
<dbReference type="PATRIC" id="fig|1230338.3.peg.1614"/>
<evidence type="ECO:0008006" key="4">
    <source>
        <dbReference type="Google" id="ProtNLM"/>
    </source>
</evidence>
<organism evidence="2 3">
    <name type="scientific">Moraxella macacae 0408225</name>
    <dbReference type="NCBI Taxonomy" id="1230338"/>
    <lineage>
        <taxon>Bacteria</taxon>
        <taxon>Pseudomonadati</taxon>
        <taxon>Pseudomonadota</taxon>
        <taxon>Gammaproteobacteria</taxon>
        <taxon>Moraxellales</taxon>
        <taxon>Moraxellaceae</taxon>
        <taxon>Moraxella</taxon>
    </lineage>
</organism>
<comment type="caution">
    <text evidence="2">The sequence shown here is derived from an EMBL/GenBank/DDBJ whole genome shotgun (WGS) entry which is preliminary data.</text>
</comment>
<evidence type="ECO:0000313" key="2">
    <source>
        <dbReference type="EMBL" id="ELA08402.1"/>
    </source>
</evidence>
<keyword evidence="1" id="KW-0812">Transmembrane</keyword>
<dbReference type="EMBL" id="ANIN01000002">
    <property type="protein sequence ID" value="ELA08402.1"/>
    <property type="molecule type" value="Genomic_DNA"/>
</dbReference>
<dbReference type="OrthoDB" id="6658954at2"/>
<proteinExistence type="predicted"/>
<dbReference type="RefSeq" id="WP_009501955.1">
    <property type="nucleotide sequence ID" value="NZ_ANIN01000002.1"/>
</dbReference>
<dbReference type="AlphaFoldDB" id="L2F5U5"/>
<accession>L2F5U5</accession>
<feature type="transmembrane region" description="Helical" evidence="1">
    <location>
        <begin position="36"/>
        <end position="55"/>
    </location>
</feature>
<reference evidence="2 3" key="1">
    <citation type="journal article" date="2013" name="Genome Announc.">
        <title>Genome Sequence of Moraxella macacae 0408225, a Novel Bacterial Species Isolated from a Cynomolgus Macaque with Epistaxis.</title>
        <authorList>
            <person name="Ladner J.T."/>
            <person name="Whitehouse C.A."/>
            <person name="Koroleva G.I."/>
            <person name="Palacios G.F."/>
        </authorList>
    </citation>
    <scope>NUCLEOTIDE SEQUENCE [LARGE SCALE GENOMIC DNA]</scope>
    <source>
        <strain evidence="2 3">0408225</strain>
    </source>
</reference>
<dbReference type="Proteomes" id="UP000023795">
    <property type="component" value="Unassembled WGS sequence"/>
</dbReference>
<evidence type="ECO:0000256" key="1">
    <source>
        <dbReference type="SAM" id="Phobius"/>
    </source>
</evidence>
<keyword evidence="3" id="KW-1185">Reference proteome</keyword>
<feature type="transmembrane region" description="Helical" evidence="1">
    <location>
        <begin position="12"/>
        <end position="30"/>
    </location>
</feature>
<gene>
    <name evidence="2" type="ORF">MOMA_07571</name>
</gene>